<name>A0AAD1RBG6_PELCU</name>
<dbReference type="Proteomes" id="UP001295444">
    <property type="component" value="Chromosome 02"/>
</dbReference>
<evidence type="ECO:0000313" key="3">
    <source>
        <dbReference type="Proteomes" id="UP001295444"/>
    </source>
</evidence>
<protein>
    <submittedName>
        <fullName evidence="2">Uncharacterized protein</fullName>
    </submittedName>
</protein>
<evidence type="ECO:0000256" key="1">
    <source>
        <dbReference type="SAM" id="MobiDB-lite"/>
    </source>
</evidence>
<organism evidence="2 3">
    <name type="scientific">Pelobates cultripes</name>
    <name type="common">Western spadefoot toad</name>
    <dbReference type="NCBI Taxonomy" id="61616"/>
    <lineage>
        <taxon>Eukaryota</taxon>
        <taxon>Metazoa</taxon>
        <taxon>Chordata</taxon>
        <taxon>Craniata</taxon>
        <taxon>Vertebrata</taxon>
        <taxon>Euteleostomi</taxon>
        <taxon>Amphibia</taxon>
        <taxon>Batrachia</taxon>
        <taxon>Anura</taxon>
        <taxon>Pelobatoidea</taxon>
        <taxon>Pelobatidae</taxon>
        <taxon>Pelobates</taxon>
    </lineage>
</organism>
<dbReference type="AlphaFoldDB" id="A0AAD1RBG6"/>
<accession>A0AAD1RBG6</accession>
<sequence length="147" mass="16495">MSSHSTDRHFGEKPLKYYSDRRHTRARLNLPKGHKPKPATWPLEAFDRLRKSFWTILCNPDLTRGQAVKAPLLWASASNTQNRHPTMQTPATNEAGGGLPWHGCQHSLPQSQELEHQASPTSMHLSRNQNLGLAWRTSTATAPATNL</sequence>
<feature type="region of interest" description="Disordered" evidence="1">
    <location>
        <begin position="1"/>
        <end position="24"/>
    </location>
</feature>
<evidence type="ECO:0000313" key="2">
    <source>
        <dbReference type="EMBL" id="CAH2247376.1"/>
    </source>
</evidence>
<proteinExistence type="predicted"/>
<gene>
    <name evidence="2" type="ORF">PECUL_23A003092</name>
</gene>
<feature type="compositionally biased region" description="Basic and acidic residues" evidence="1">
    <location>
        <begin position="1"/>
        <end position="21"/>
    </location>
</feature>
<keyword evidence="3" id="KW-1185">Reference proteome</keyword>
<reference evidence="2" key="1">
    <citation type="submission" date="2022-03" db="EMBL/GenBank/DDBJ databases">
        <authorList>
            <person name="Alioto T."/>
            <person name="Alioto T."/>
            <person name="Gomez Garrido J."/>
        </authorList>
    </citation>
    <scope>NUCLEOTIDE SEQUENCE</scope>
</reference>
<dbReference type="EMBL" id="OW240913">
    <property type="protein sequence ID" value="CAH2247376.1"/>
    <property type="molecule type" value="Genomic_DNA"/>
</dbReference>